<evidence type="ECO:0000313" key="3">
    <source>
        <dbReference type="Proteomes" id="UP001430796"/>
    </source>
</evidence>
<keyword evidence="3" id="KW-1185">Reference proteome</keyword>
<feature type="domain" description="VOC" evidence="1">
    <location>
        <begin position="1"/>
        <end position="122"/>
    </location>
</feature>
<dbReference type="RefSeq" id="WP_237052637.1">
    <property type="nucleotide sequence ID" value="NZ_JAKJPO010000001.1"/>
</dbReference>
<dbReference type="EMBL" id="JAKJPO010000001">
    <property type="protein sequence ID" value="MCF7220239.1"/>
    <property type="molecule type" value="Genomic_DNA"/>
</dbReference>
<dbReference type="PROSITE" id="PS51819">
    <property type="entry name" value="VOC"/>
    <property type="match status" value="1"/>
</dbReference>
<accession>A0ABS9HMI8</accession>
<gene>
    <name evidence="2" type="ORF">L3V18_00335</name>
</gene>
<evidence type="ECO:0000313" key="2">
    <source>
        <dbReference type="EMBL" id="MCF7220239.1"/>
    </source>
</evidence>
<dbReference type="PANTHER" id="PTHR34109:SF1">
    <property type="entry name" value="VOC DOMAIN-CONTAINING PROTEIN"/>
    <property type="match status" value="1"/>
</dbReference>
<reference evidence="2" key="2">
    <citation type="submission" date="2022-01" db="EMBL/GenBank/DDBJ databases">
        <authorList>
            <person name="Zhou L.Y."/>
        </authorList>
    </citation>
    <scope>NUCLEOTIDE SEQUENCE</scope>
    <source>
        <strain evidence="2">TLK-CK17</strain>
    </source>
</reference>
<protein>
    <submittedName>
        <fullName evidence="2">VOC family protein</fullName>
    </submittedName>
</protein>
<dbReference type="Proteomes" id="UP001430796">
    <property type="component" value="Unassembled WGS sequence"/>
</dbReference>
<dbReference type="Pfam" id="PF18029">
    <property type="entry name" value="Glyoxalase_6"/>
    <property type="match status" value="1"/>
</dbReference>
<dbReference type="InterPro" id="IPR041581">
    <property type="entry name" value="Glyoxalase_6"/>
</dbReference>
<dbReference type="CDD" id="cd06587">
    <property type="entry name" value="VOC"/>
    <property type="match status" value="1"/>
</dbReference>
<dbReference type="Gene3D" id="3.10.180.10">
    <property type="entry name" value="2,3-Dihydroxybiphenyl 1,2-Dioxygenase, domain 1"/>
    <property type="match status" value="1"/>
</dbReference>
<dbReference type="InterPro" id="IPR037523">
    <property type="entry name" value="VOC_core"/>
</dbReference>
<sequence length="132" mass="14574">MKLLLNIDVPDLNEAERFYVEAFGLEPARRFGDAVLELLGAEIPLYLLRKGAATIGAGNSPRDYSRHWMPLHCDVLVDDLDAALARALAAGARQEGDIREAVWGRIVTVADPFGHGWCLLQFLGRGYDEIVP</sequence>
<dbReference type="PANTHER" id="PTHR34109">
    <property type="entry name" value="BNAUNNG04460D PROTEIN-RELATED"/>
    <property type="match status" value="1"/>
</dbReference>
<evidence type="ECO:0000259" key="1">
    <source>
        <dbReference type="PROSITE" id="PS51819"/>
    </source>
</evidence>
<reference evidence="2" key="1">
    <citation type="submission" date="2022-01" db="EMBL/GenBank/DDBJ databases">
        <title>Lysobacter chinensis sp. nov., a bacterium isolated from cow dung compost.</title>
        <authorList>
            <person name="Liu Y."/>
        </authorList>
    </citation>
    <scope>NUCLEOTIDE SEQUENCE</scope>
    <source>
        <strain evidence="2">TLK-CK17</strain>
    </source>
</reference>
<dbReference type="InterPro" id="IPR029068">
    <property type="entry name" value="Glyas_Bleomycin-R_OHBP_Dase"/>
</dbReference>
<name>A0ABS9HMI8_9GAMM</name>
<proteinExistence type="predicted"/>
<organism evidence="2 3">
    <name type="scientific">Marilutibacter chinensis</name>
    <dbReference type="NCBI Taxonomy" id="2912247"/>
    <lineage>
        <taxon>Bacteria</taxon>
        <taxon>Pseudomonadati</taxon>
        <taxon>Pseudomonadota</taxon>
        <taxon>Gammaproteobacteria</taxon>
        <taxon>Lysobacterales</taxon>
        <taxon>Lysobacteraceae</taxon>
        <taxon>Marilutibacter</taxon>
    </lineage>
</organism>
<comment type="caution">
    <text evidence="2">The sequence shown here is derived from an EMBL/GenBank/DDBJ whole genome shotgun (WGS) entry which is preliminary data.</text>
</comment>
<dbReference type="SUPFAM" id="SSF54593">
    <property type="entry name" value="Glyoxalase/Bleomycin resistance protein/Dihydroxybiphenyl dioxygenase"/>
    <property type="match status" value="1"/>
</dbReference>